<name>A0A8C9ZQD8_SANLU</name>
<dbReference type="GO" id="GO:0015459">
    <property type="term" value="F:potassium channel regulator activity"/>
    <property type="evidence" value="ECO:0007669"/>
    <property type="project" value="TreeGrafter"/>
</dbReference>
<dbReference type="Proteomes" id="UP000694568">
    <property type="component" value="Unplaced"/>
</dbReference>
<reference evidence="5" key="2">
    <citation type="submission" date="2025-09" db="UniProtKB">
        <authorList>
            <consortium name="Ensembl"/>
        </authorList>
    </citation>
    <scope>IDENTIFICATION</scope>
</reference>
<reference evidence="5" key="1">
    <citation type="submission" date="2025-08" db="UniProtKB">
        <authorList>
            <consortium name="Ensembl"/>
        </authorList>
    </citation>
    <scope>IDENTIFICATION</scope>
</reference>
<evidence type="ECO:0000313" key="6">
    <source>
        <dbReference type="Proteomes" id="UP000694568"/>
    </source>
</evidence>
<dbReference type="AlphaFoldDB" id="A0A8C9ZQD8"/>
<keyword evidence="2" id="KW-0325">Glycoprotein</keyword>
<comment type="subcellular location">
    <subcellularLocation>
        <location evidence="1">Cell membrane</location>
        <topology evidence="1">Single-pass type II membrane protein</topology>
    </subcellularLocation>
</comment>
<dbReference type="Pfam" id="PF00930">
    <property type="entry name" value="DPPIV_N"/>
    <property type="match status" value="1"/>
</dbReference>
<dbReference type="Pfam" id="PF00326">
    <property type="entry name" value="Peptidase_S9"/>
    <property type="match status" value="1"/>
</dbReference>
<evidence type="ECO:0000259" key="4">
    <source>
        <dbReference type="Pfam" id="PF00930"/>
    </source>
</evidence>
<dbReference type="GO" id="GO:0008076">
    <property type="term" value="C:voltage-gated potassium channel complex"/>
    <property type="evidence" value="ECO:0007669"/>
    <property type="project" value="TreeGrafter"/>
</dbReference>
<dbReference type="Gene3D" id="2.140.10.30">
    <property type="entry name" value="Dipeptidylpeptidase IV, N-terminal domain"/>
    <property type="match status" value="1"/>
</dbReference>
<dbReference type="GO" id="GO:1901379">
    <property type="term" value="P:regulation of potassium ion transmembrane transport"/>
    <property type="evidence" value="ECO:0007669"/>
    <property type="project" value="TreeGrafter"/>
</dbReference>
<keyword evidence="6" id="KW-1185">Reference proteome</keyword>
<feature type="domain" description="Dipeptidylpeptidase IV N-terminal" evidence="4">
    <location>
        <begin position="1"/>
        <end position="174"/>
    </location>
</feature>
<dbReference type="InterPro" id="IPR029058">
    <property type="entry name" value="AB_hydrolase_fold"/>
</dbReference>
<evidence type="ECO:0000256" key="1">
    <source>
        <dbReference type="ARBA" id="ARBA00004401"/>
    </source>
</evidence>
<dbReference type="PANTHER" id="PTHR11731">
    <property type="entry name" value="PROTEASE FAMILY S9B,C DIPEPTIDYL-PEPTIDASE IV-RELATED"/>
    <property type="match status" value="1"/>
</dbReference>
<sequence>MVKWATSTKLAVNWLNRGQNNSILTLCEATTGVCIKKHEDESESWLHRQNEAPLFSHDAHKFFFTRAIPQGGRGKFFHISMSTSLPNTSTDILQSLTSGDWDVTSILAYNHKRNLIYFLSTEDDPKRRHLYSADTIPPFNRCCLSCEFKCGYVEVSFSPNMQYFLLNCKGPDIPSVAIYSTEDKQKVFDVETNEIVNNTYNNMQMPRVEYETITIDDYTLTMQILKPAGFIDTAHYPLLLLVDGTPGGQMVSEQFRVDWATVLVSSFSTIVIRFDGHGSGFQGTNFLHKVRRKLGRLEERDQLEALRFISKEHYVDQSRMGVYGKAYGGYLATMLLSSEEFNQLKCGTAVSPITDFELYGLFLMTYMLDFPLSLLQMANLAHRAGQLLQKQYLIIHPTADEKVHFQHTAKFINHLISEKANYTLQIYPDEGHFLHSDGTQQHLSQSLVNFFEVCFRVPEILTDEQQEDDEDDS</sequence>
<dbReference type="PANTHER" id="PTHR11731:SF201">
    <property type="entry name" value="DIPEPTIDYL AMINOPEPTIDASE-LIKE PROTEIN 6 ISOFORM X1-RELATED"/>
    <property type="match status" value="1"/>
</dbReference>
<dbReference type="InterPro" id="IPR050278">
    <property type="entry name" value="Serine_Prot_S9B/DPPIV"/>
</dbReference>
<protein>
    <submittedName>
        <fullName evidence="5">Dipeptidyl-peptidase 6b</fullName>
    </submittedName>
</protein>
<proteinExistence type="predicted"/>
<dbReference type="SUPFAM" id="SSF53474">
    <property type="entry name" value="alpha/beta-Hydrolases"/>
    <property type="match status" value="1"/>
</dbReference>
<dbReference type="GeneTree" id="ENSGT00940000156280"/>
<dbReference type="InterPro" id="IPR001375">
    <property type="entry name" value="Peptidase_S9_cat"/>
</dbReference>
<accession>A0A8C9ZQD8</accession>
<dbReference type="GO" id="GO:0006508">
    <property type="term" value="P:proteolysis"/>
    <property type="evidence" value="ECO:0007669"/>
    <property type="project" value="InterPro"/>
</dbReference>
<organism evidence="5 6">
    <name type="scientific">Sander lucioperca</name>
    <name type="common">Pike-perch</name>
    <name type="synonym">Perca lucioperca</name>
    <dbReference type="NCBI Taxonomy" id="283035"/>
    <lineage>
        <taxon>Eukaryota</taxon>
        <taxon>Metazoa</taxon>
        <taxon>Chordata</taxon>
        <taxon>Craniata</taxon>
        <taxon>Vertebrata</taxon>
        <taxon>Euteleostomi</taxon>
        <taxon>Actinopterygii</taxon>
        <taxon>Neopterygii</taxon>
        <taxon>Teleostei</taxon>
        <taxon>Neoteleostei</taxon>
        <taxon>Acanthomorphata</taxon>
        <taxon>Eupercaria</taxon>
        <taxon>Perciformes</taxon>
        <taxon>Percoidei</taxon>
        <taxon>Percidae</taxon>
        <taxon>Luciopercinae</taxon>
        <taxon>Sander</taxon>
    </lineage>
</organism>
<gene>
    <name evidence="5" type="primary">LOC116046072</name>
</gene>
<dbReference type="Ensembl" id="ENSSLUT00000042453.1">
    <property type="protein sequence ID" value="ENSSLUP00000041138.1"/>
    <property type="gene ID" value="ENSSLUG00000018223.1"/>
</dbReference>
<dbReference type="InterPro" id="IPR002469">
    <property type="entry name" value="Peptidase_S9B_N"/>
</dbReference>
<dbReference type="FunFam" id="3.40.50.1820:FF:000003">
    <property type="entry name" value="Dipeptidyl peptidase 4"/>
    <property type="match status" value="1"/>
</dbReference>
<dbReference type="SUPFAM" id="SSF82171">
    <property type="entry name" value="DPP6 N-terminal domain-like"/>
    <property type="match status" value="1"/>
</dbReference>
<evidence type="ECO:0000259" key="3">
    <source>
        <dbReference type="Pfam" id="PF00326"/>
    </source>
</evidence>
<dbReference type="Gene3D" id="3.40.50.1820">
    <property type="entry name" value="alpha/beta hydrolase"/>
    <property type="match status" value="1"/>
</dbReference>
<dbReference type="GO" id="GO:0008236">
    <property type="term" value="F:serine-type peptidase activity"/>
    <property type="evidence" value="ECO:0007669"/>
    <property type="project" value="InterPro"/>
</dbReference>
<feature type="domain" description="Peptidase S9 prolyl oligopeptidase catalytic" evidence="3">
    <location>
        <begin position="257"/>
        <end position="455"/>
    </location>
</feature>
<evidence type="ECO:0000313" key="5">
    <source>
        <dbReference type="Ensembl" id="ENSSLUP00000041138.1"/>
    </source>
</evidence>
<evidence type="ECO:0000256" key="2">
    <source>
        <dbReference type="ARBA" id="ARBA00023180"/>
    </source>
</evidence>